<dbReference type="EMBL" id="CP061800">
    <property type="protein sequence ID" value="QTA92024.1"/>
    <property type="molecule type" value="Genomic_DNA"/>
</dbReference>
<protein>
    <submittedName>
        <fullName evidence="1">Uncharacterized protein</fullName>
    </submittedName>
</protein>
<gene>
    <name evidence="1" type="ORF">dnm_080980</name>
</gene>
<reference evidence="1" key="1">
    <citation type="journal article" date="2021" name="Microb. Physiol.">
        <title>Proteogenomic Insights into the Physiology of Marine, Sulfate-Reducing, Filamentous Desulfonema limicola and Desulfonema magnum.</title>
        <authorList>
            <person name="Schnaars V."/>
            <person name="Wohlbrand L."/>
            <person name="Scheve S."/>
            <person name="Hinrichs C."/>
            <person name="Reinhardt R."/>
            <person name="Rabus R."/>
        </authorList>
    </citation>
    <scope>NUCLEOTIDE SEQUENCE</scope>
    <source>
        <strain evidence="1">4be13</strain>
    </source>
</reference>
<sequence length="51" mass="6001">MDKNKLGSFQKKCYIQQIEKFPSCMRELRNPAFFPDEVSPRPEKAGFLPRP</sequence>
<dbReference type="Proteomes" id="UP000663722">
    <property type="component" value="Chromosome"/>
</dbReference>
<accession>A0A975GSG8</accession>
<dbReference type="AlphaFoldDB" id="A0A975GSG8"/>
<evidence type="ECO:0000313" key="2">
    <source>
        <dbReference type="Proteomes" id="UP000663722"/>
    </source>
</evidence>
<keyword evidence="2" id="KW-1185">Reference proteome</keyword>
<dbReference type="KEGG" id="dmm:dnm_080980"/>
<organism evidence="1 2">
    <name type="scientific">Desulfonema magnum</name>
    <dbReference type="NCBI Taxonomy" id="45655"/>
    <lineage>
        <taxon>Bacteria</taxon>
        <taxon>Pseudomonadati</taxon>
        <taxon>Thermodesulfobacteriota</taxon>
        <taxon>Desulfobacteria</taxon>
        <taxon>Desulfobacterales</taxon>
        <taxon>Desulfococcaceae</taxon>
        <taxon>Desulfonema</taxon>
    </lineage>
</organism>
<proteinExistence type="predicted"/>
<evidence type="ECO:0000313" key="1">
    <source>
        <dbReference type="EMBL" id="QTA92024.1"/>
    </source>
</evidence>
<name>A0A975GSG8_9BACT</name>